<evidence type="ECO:0000259" key="11">
    <source>
        <dbReference type="PROSITE" id="PS50110"/>
    </source>
</evidence>
<dbReference type="Pfam" id="PF02518">
    <property type="entry name" value="HATPase_c"/>
    <property type="match status" value="1"/>
</dbReference>
<reference evidence="15" key="1">
    <citation type="submission" date="2019-03" db="EMBL/GenBank/DDBJ databases">
        <title>Aquabacterium pictum sp.nov., the first bacteriochlorophyll a-containing freshwater bacterium in the genus Aquabacterium of the class Betaproteobacteria.</title>
        <authorList>
            <person name="Hirose S."/>
            <person name="Tank M."/>
            <person name="Hara E."/>
            <person name="Tamaki H."/>
            <person name="Takaichi S."/>
            <person name="Haruta S."/>
            <person name="Hanada S."/>
        </authorList>
    </citation>
    <scope>NUCLEOTIDE SEQUENCE [LARGE SCALE GENOMIC DNA]</scope>
    <source>
        <strain evidence="15">W35</strain>
    </source>
</reference>
<dbReference type="InterPro" id="IPR004358">
    <property type="entry name" value="Sig_transdc_His_kin-like_C"/>
</dbReference>
<dbReference type="InterPro" id="IPR036097">
    <property type="entry name" value="HisK_dim/P_sf"/>
</dbReference>
<dbReference type="InterPro" id="IPR000014">
    <property type="entry name" value="PAS"/>
</dbReference>
<feature type="domain" description="PAS" evidence="12">
    <location>
        <begin position="131"/>
        <end position="189"/>
    </location>
</feature>
<accession>A0A480AN81</accession>
<feature type="modified residue" description="4-aspartylphosphate" evidence="7">
    <location>
        <position position="54"/>
    </location>
</feature>
<evidence type="ECO:0000256" key="3">
    <source>
        <dbReference type="ARBA" id="ARBA00012438"/>
    </source>
</evidence>
<evidence type="ECO:0000259" key="10">
    <source>
        <dbReference type="PROSITE" id="PS50109"/>
    </source>
</evidence>
<dbReference type="InterPro" id="IPR005467">
    <property type="entry name" value="His_kinase_dom"/>
</dbReference>
<comment type="subcellular location">
    <subcellularLocation>
        <location evidence="2">Cell inner membrane</location>
        <topology evidence="2">Multi-pass membrane protein</topology>
    </subcellularLocation>
</comment>
<evidence type="ECO:0000256" key="8">
    <source>
        <dbReference type="SAM" id="Coils"/>
    </source>
</evidence>
<dbReference type="FunFam" id="3.30.565.10:FF:000006">
    <property type="entry name" value="Sensor histidine kinase WalK"/>
    <property type="match status" value="1"/>
</dbReference>
<comment type="catalytic activity">
    <reaction evidence="1">
        <text>ATP + protein L-histidine = ADP + protein N-phospho-L-histidine.</text>
        <dbReference type="EC" id="2.7.13.3"/>
    </reaction>
</comment>
<feature type="domain" description="PAS" evidence="12">
    <location>
        <begin position="264"/>
        <end position="334"/>
    </location>
</feature>
<dbReference type="Pfam" id="PF08448">
    <property type="entry name" value="PAS_4"/>
    <property type="match status" value="1"/>
</dbReference>
<dbReference type="CDD" id="cd00082">
    <property type="entry name" value="HisKA"/>
    <property type="match status" value="1"/>
</dbReference>
<dbReference type="InterPro" id="IPR003594">
    <property type="entry name" value="HATPase_dom"/>
</dbReference>
<keyword evidence="6" id="KW-0418">Kinase</keyword>
<dbReference type="CDD" id="cd00130">
    <property type="entry name" value="PAS"/>
    <property type="match status" value="2"/>
</dbReference>
<feature type="domain" description="Response regulatory" evidence="11">
    <location>
        <begin position="4"/>
        <end position="119"/>
    </location>
</feature>
<feature type="coiled-coil region" evidence="8">
    <location>
        <begin position="375"/>
        <end position="402"/>
    </location>
</feature>
<dbReference type="PROSITE" id="PS50110">
    <property type="entry name" value="RESPONSE_REGULATORY"/>
    <property type="match status" value="1"/>
</dbReference>
<feature type="domain" description="Histidine kinase" evidence="10">
    <location>
        <begin position="414"/>
        <end position="632"/>
    </location>
</feature>
<dbReference type="Proteomes" id="UP000301751">
    <property type="component" value="Unassembled WGS sequence"/>
</dbReference>
<evidence type="ECO:0000259" key="12">
    <source>
        <dbReference type="PROSITE" id="PS50112"/>
    </source>
</evidence>
<evidence type="ECO:0000313" key="15">
    <source>
        <dbReference type="Proteomes" id="UP000301751"/>
    </source>
</evidence>
<dbReference type="Pfam" id="PF13188">
    <property type="entry name" value="PAS_8"/>
    <property type="match status" value="1"/>
</dbReference>
<dbReference type="EMBL" id="BJCL01000004">
    <property type="protein sequence ID" value="GCL62951.1"/>
    <property type="molecule type" value="Genomic_DNA"/>
</dbReference>
<dbReference type="InterPro" id="IPR013656">
    <property type="entry name" value="PAS_4"/>
</dbReference>
<proteinExistence type="predicted"/>
<protein>
    <recommendedName>
        <fullName evidence="3">histidine kinase</fullName>
        <ecNumber evidence="3">2.7.13.3</ecNumber>
    </recommendedName>
</protein>
<dbReference type="InterPro" id="IPR036890">
    <property type="entry name" value="HATPase_C_sf"/>
</dbReference>
<gene>
    <name evidence="14" type="ORF">AQPW35_20320</name>
</gene>
<dbReference type="Pfam" id="PF00072">
    <property type="entry name" value="Response_reg"/>
    <property type="match status" value="1"/>
</dbReference>
<sequence length="632" mass="68719">MNPSILIVEDEAIVALDLKLQLQDLGYLVAGIAGSAAEAVAAVQEHRPSLVLMDVRLQGPGDGIQAAEQIQRERPTPLIFLTSHSDADTVQRAARTAPYGYLTKPYQLKELRAGIEVALTKARLERQLREADRWFANTLQCVADGVVVTDLEGRIRFLNPAAESLTGWPSEDAAGRQVEDVVQLQGSDDGLAEAASALVRGVIAEGRPRPVAHGRRLQRREGSERVVDNSAGPVRTDDGQPLGAVLVLRDATERLAHEAQLRASEERFRSAFDLAPLGMALVSFDGRFLQVNDALCRLLRLPREQLQSGSQVDLTFAADREHEARRLHELAAGQALVVQFEKRYLRPAPQEPVWTLVSVSQLNDGPNATCHLYQVHDLSEQKQAAEHLAELAQERMRREASELASAHKSEFLSRVSHEMRTPLNAVIGFAQLMQMGNAALEPQQLRLYVDHIRSAGEHLLGLVTDLLDLNRASQGSLQLDLQPTPVVRAVEDTRMLLEGLAQSHGITLSAAVPAGLQVLADAQRLRQVLLNLGSNAIKYNRQGGQVQVAAQADATGGVTITVQDTGIGMTPQQLERLFQPFDRLGAERTRVEGTGLGMVICKALVAEMNGTLRLTSQARVGTTVTVTLPAAG</sequence>
<dbReference type="SMART" id="SM00448">
    <property type="entry name" value="REC"/>
    <property type="match status" value="1"/>
</dbReference>
<dbReference type="SMART" id="SM00086">
    <property type="entry name" value="PAC"/>
    <property type="match status" value="2"/>
</dbReference>
<dbReference type="SUPFAM" id="SSF55874">
    <property type="entry name" value="ATPase domain of HSP90 chaperone/DNA topoisomerase II/histidine kinase"/>
    <property type="match status" value="1"/>
</dbReference>
<dbReference type="Gene3D" id="3.30.450.20">
    <property type="entry name" value="PAS domain"/>
    <property type="match status" value="2"/>
</dbReference>
<comment type="caution">
    <text evidence="14">The sequence shown here is derived from an EMBL/GenBank/DDBJ whole genome shotgun (WGS) entry which is preliminary data.</text>
</comment>
<dbReference type="GO" id="GO:0000155">
    <property type="term" value="F:phosphorelay sensor kinase activity"/>
    <property type="evidence" value="ECO:0007669"/>
    <property type="project" value="InterPro"/>
</dbReference>
<keyword evidence="15" id="KW-1185">Reference proteome</keyword>
<dbReference type="EC" id="2.7.13.3" evidence="3"/>
<dbReference type="InterPro" id="IPR000700">
    <property type="entry name" value="PAS-assoc_C"/>
</dbReference>
<dbReference type="SUPFAM" id="SSF55785">
    <property type="entry name" value="PYP-like sensor domain (PAS domain)"/>
    <property type="match status" value="2"/>
</dbReference>
<dbReference type="InterPro" id="IPR001610">
    <property type="entry name" value="PAC"/>
</dbReference>
<dbReference type="AlphaFoldDB" id="A0A480AN81"/>
<keyword evidence="4 7" id="KW-0597">Phosphoprotein</keyword>
<evidence type="ECO:0000259" key="13">
    <source>
        <dbReference type="PROSITE" id="PS50113"/>
    </source>
</evidence>
<dbReference type="Gene3D" id="3.40.50.2300">
    <property type="match status" value="1"/>
</dbReference>
<dbReference type="SUPFAM" id="SSF52172">
    <property type="entry name" value="CheY-like"/>
    <property type="match status" value="1"/>
</dbReference>
<dbReference type="PROSITE" id="PS50112">
    <property type="entry name" value="PAS"/>
    <property type="match status" value="2"/>
</dbReference>
<evidence type="ECO:0000256" key="5">
    <source>
        <dbReference type="ARBA" id="ARBA00022679"/>
    </source>
</evidence>
<feature type="region of interest" description="Disordered" evidence="9">
    <location>
        <begin position="210"/>
        <end position="234"/>
    </location>
</feature>
<dbReference type="Gene3D" id="1.10.287.130">
    <property type="match status" value="1"/>
</dbReference>
<evidence type="ECO:0000256" key="9">
    <source>
        <dbReference type="SAM" id="MobiDB-lite"/>
    </source>
</evidence>
<dbReference type="Gene3D" id="3.30.565.10">
    <property type="entry name" value="Histidine kinase-like ATPase, C-terminal domain"/>
    <property type="match status" value="1"/>
</dbReference>
<organism evidence="14 15">
    <name type="scientific">Pseudaquabacterium pictum</name>
    <dbReference type="NCBI Taxonomy" id="2315236"/>
    <lineage>
        <taxon>Bacteria</taxon>
        <taxon>Pseudomonadati</taxon>
        <taxon>Pseudomonadota</taxon>
        <taxon>Betaproteobacteria</taxon>
        <taxon>Burkholderiales</taxon>
        <taxon>Sphaerotilaceae</taxon>
        <taxon>Pseudaquabacterium</taxon>
    </lineage>
</organism>
<dbReference type="GO" id="GO:0005886">
    <property type="term" value="C:plasma membrane"/>
    <property type="evidence" value="ECO:0007669"/>
    <property type="project" value="UniProtKB-SubCell"/>
</dbReference>
<evidence type="ECO:0000256" key="2">
    <source>
        <dbReference type="ARBA" id="ARBA00004429"/>
    </source>
</evidence>
<dbReference type="CDD" id="cd17534">
    <property type="entry name" value="REC_DC-like"/>
    <property type="match status" value="1"/>
</dbReference>
<dbReference type="InterPro" id="IPR001789">
    <property type="entry name" value="Sig_transdc_resp-reg_receiver"/>
</dbReference>
<keyword evidence="5" id="KW-0808">Transferase</keyword>
<evidence type="ECO:0000256" key="4">
    <source>
        <dbReference type="ARBA" id="ARBA00022553"/>
    </source>
</evidence>
<evidence type="ECO:0000313" key="14">
    <source>
        <dbReference type="EMBL" id="GCL62951.1"/>
    </source>
</evidence>
<evidence type="ECO:0000256" key="7">
    <source>
        <dbReference type="PROSITE-ProRule" id="PRU00169"/>
    </source>
</evidence>
<keyword evidence="8" id="KW-0175">Coiled coil</keyword>
<name>A0A480AN81_9BURK</name>
<dbReference type="InterPro" id="IPR003661">
    <property type="entry name" value="HisK_dim/P_dom"/>
</dbReference>
<dbReference type="NCBIfam" id="TIGR00229">
    <property type="entry name" value="sensory_box"/>
    <property type="match status" value="2"/>
</dbReference>
<dbReference type="SUPFAM" id="SSF47384">
    <property type="entry name" value="Homodimeric domain of signal transducing histidine kinase"/>
    <property type="match status" value="1"/>
</dbReference>
<dbReference type="PANTHER" id="PTHR43047">
    <property type="entry name" value="TWO-COMPONENT HISTIDINE PROTEIN KINASE"/>
    <property type="match status" value="1"/>
</dbReference>
<dbReference type="InterPro" id="IPR035965">
    <property type="entry name" value="PAS-like_dom_sf"/>
</dbReference>
<evidence type="ECO:0000256" key="1">
    <source>
        <dbReference type="ARBA" id="ARBA00000085"/>
    </source>
</evidence>
<dbReference type="InterPro" id="IPR011006">
    <property type="entry name" value="CheY-like_superfamily"/>
</dbReference>
<dbReference type="Pfam" id="PF00512">
    <property type="entry name" value="HisKA"/>
    <property type="match status" value="1"/>
</dbReference>
<dbReference type="SMART" id="SM00091">
    <property type="entry name" value="PAS"/>
    <property type="match status" value="2"/>
</dbReference>
<dbReference type="PROSITE" id="PS50113">
    <property type="entry name" value="PAC"/>
    <property type="match status" value="1"/>
</dbReference>
<dbReference type="PRINTS" id="PR00344">
    <property type="entry name" value="BCTRLSENSOR"/>
</dbReference>
<dbReference type="RefSeq" id="WP_162520750.1">
    <property type="nucleotide sequence ID" value="NZ_BJCL01000004.1"/>
</dbReference>
<dbReference type="SMART" id="SM00387">
    <property type="entry name" value="HATPase_c"/>
    <property type="match status" value="1"/>
</dbReference>
<feature type="domain" description="PAC" evidence="13">
    <location>
        <begin position="211"/>
        <end position="263"/>
    </location>
</feature>
<dbReference type="SMART" id="SM00388">
    <property type="entry name" value="HisKA"/>
    <property type="match status" value="1"/>
</dbReference>
<evidence type="ECO:0000256" key="6">
    <source>
        <dbReference type="ARBA" id="ARBA00022777"/>
    </source>
</evidence>
<dbReference type="PROSITE" id="PS50109">
    <property type="entry name" value="HIS_KIN"/>
    <property type="match status" value="1"/>
</dbReference>